<dbReference type="AlphaFoldDB" id="A0A9W9PRU6"/>
<evidence type="ECO:0000256" key="1">
    <source>
        <dbReference type="RuleBase" id="RU000363"/>
    </source>
</evidence>
<keyword evidence="4" id="KW-1185">Reference proteome</keyword>
<dbReference type="PRINTS" id="PR00080">
    <property type="entry name" value="SDRFAMILY"/>
</dbReference>
<dbReference type="InterPro" id="IPR051911">
    <property type="entry name" value="SDR_oxidoreductase"/>
</dbReference>
<dbReference type="SMART" id="SM00822">
    <property type="entry name" value="PKS_KR"/>
    <property type="match status" value="1"/>
</dbReference>
<protein>
    <submittedName>
        <fullName evidence="3">Short-chain dehydrogenase/reductase SDR</fullName>
    </submittedName>
</protein>
<dbReference type="EMBL" id="JAPZBO010000008">
    <property type="protein sequence ID" value="KAJ5307813.1"/>
    <property type="molecule type" value="Genomic_DNA"/>
</dbReference>
<comment type="caution">
    <text evidence="3">The sequence shown here is derived from an EMBL/GenBank/DDBJ whole genome shotgun (WGS) entry which is preliminary data.</text>
</comment>
<feature type="domain" description="Ketoreductase" evidence="2">
    <location>
        <begin position="13"/>
        <end position="191"/>
    </location>
</feature>
<dbReference type="InterPro" id="IPR036291">
    <property type="entry name" value="NAD(P)-bd_dom_sf"/>
</dbReference>
<dbReference type="PANTHER" id="PTHR43976:SF6">
    <property type="entry name" value="OXIDOREDUCTASE, PUTATIVE (AFU_ORTHOLOGUE AFUA_1G13950)-RELATED"/>
    <property type="match status" value="1"/>
</dbReference>
<accession>A0A9W9PRU6</accession>
<dbReference type="Proteomes" id="UP001147746">
    <property type="component" value="Unassembled WGS sequence"/>
</dbReference>
<comment type="similarity">
    <text evidence="1">Belongs to the short-chain dehydrogenases/reductases (SDR) family.</text>
</comment>
<name>A0A9W9PRU6_9EURO</name>
<evidence type="ECO:0000313" key="4">
    <source>
        <dbReference type="Proteomes" id="UP001147746"/>
    </source>
</evidence>
<dbReference type="PANTHER" id="PTHR43976">
    <property type="entry name" value="SHORT CHAIN DEHYDROGENASE"/>
    <property type="match status" value="1"/>
</dbReference>
<dbReference type="PRINTS" id="PR00081">
    <property type="entry name" value="GDHRDH"/>
</dbReference>
<dbReference type="OrthoDB" id="1274115at2759"/>
<evidence type="ECO:0000313" key="3">
    <source>
        <dbReference type="EMBL" id="KAJ5307813.1"/>
    </source>
</evidence>
<dbReference type="InterPro" id="IPR002347">
    <property type="entry name" value="SDR_fam"/>
</dbReference>
<gene>
    <name evidence="3" type="ORF">N7476_008469</name>
</gene>
<dbReference type="SUPFAM" id="SSF51735">
    <property type="entry name" value="NAD(P)-binding Rossmann-fold domains"/>
    <property type="match status" value="1"/>
</dbReference>
<reference evidence="3" key="2">
    <citation type="journal article" date="2023" name="IMA Fungus">
        <title>Comparative genomic study of the Penicillium genus elucidates a diverse pangenome and 15 lateral gene transfer events.</title>
        <authorList>
            <person name="Petersen C."/>
            <person name="Sorensen T."/>
            <person name="Nielsen M.R."/>
            <person name="Sondergaard T.E."/>
            <person name="Sorensen J.L."/>
            <person name="Fitzpatrick D.A."/>
            <person name="Frisvad J.C."/>
            <person name="Nielsen K.L."/>
        </authorList>
    </citation>
    <scope>NUCLEOTIDE SEQUENCE</scope>
    <source>
        <strain evidence="3">IBT 21472</strain>
    </source>
</reference>
<dbReference type="InterPro" id="IPR057326">
    <property type="entry name" value="KR_dom"/>
</dbReference>
<dbReference type="Gene3D" id="3.40.50.720">
    <property type="entry name" value="NAD(P)-binding Rossmann-like Domain"/>
    <property type="match status" value="1"/>
</dbReference>
<proteinExistence type="inferred from homology"/>
<evidence type="ECO:0000259" key="2">
    <source>
        <dbReference type="SMART" id="SM00822"/>
    </source>
</evidence>
<dbReference type="Pfam" id="PF00106">
    <property type="entry name" value="adh_short"/>
    <property type="match status" value="1"/>
</dbReference>
<sequence length="297" mass="31812">MSTSTFSKPSRPLTWLITGCSSGLGLALARHIQAQGHKVIATSRKPSRTPDLVAEVQSRGGEWYSLDLNDPNAAKALIDSIELTGHIIDVLVNNAGSIIFGAIEQLADEELHNQMETLYFGPSRLIHALVPCMRTRRFGVVVNISSGAALEARESMGGYAAGKAALDASSRVLAKEVAPFNIRILTVWLGTFNTNIGNVSQFAQGTLPEDYRGSVAELTMGAIKSGKLPFDGDTDKAAKAIFEVAVGEGVGAGREAERFLPLGRDMITRVGLVRDQCTHALEVFGEVSGNVYIKKQD</sequence>
<organism evidence="3 4">
    <name type="scientific">Penicillium atrosanguineum</name>
    <dbReference type="NCBI Taxonomy" id="1132637"/>
    <lineage>
        <taxon>Eukaryota</taxon>
        <taxon>Fungi</taxon>
        <taxon>Dikarya</taxon>
        <taxon>Ascomycota</taxon>
        <taxon>Pezizomycotina</taxon>
        <taxon>Eurotiomycetes</taxon>
        <taxon>Eurotiomycetidae</taxon>
        <taxon>Eurotiales</taxon>
        <taxon>Aspergillaceae</taxon>
        <taxon>Penicillium</taxon>
    </lineage>
</organism>
<reference evidence="3" key="1">
    <citation type="submission" date="2022-12" db="EMBL/GenBank/DDBJ databases">
        <authorList>
            <person name="Petersen C."/>
        </authorList>
    </citation>
    <scope>NUCLEOTIDE SEQUENCE</scope>
    <source>
        <strain evidence="3">IBT 21472</strain>
    </source>
</reference>